<evidence type="ECO:0000256" key="2">
    <source>
        <dbReference type="SAM" id="SignalP"/>
    </source>
</evidence>
<evidence type="ECO:0000256" key="1">
    <source>
        <dbReference type="SAM" id="Coils"/>
    </source>
</evidence>
<proteinExistence type="predicted"/>
<reference evidence="3 4" key="1">
    <citation type="journal article" date="2015" name="Nature">
        <title>rRNA introns, odd ribosomes, and small enigmatic genomes across a large radiation of phyla.</title>
        <authorList>
            <person name="Brown C.T."/>
            <person name="Hug L.A."/>
            <person name="Thomas B.C."/>
            <person name="Sharon I."/>
            <person name="Castelle C.J."/>
            <person name="Singh A."/>
            <person name="Wilkins M.J."/>
            <person name="Williams K.H."/>
            <person name="Banfield J.F."/>
        </authorList>
    </citation>
    <scope>NUCLEOTIDE SEQUENCE [LARGE SCALE GENOMIC DNA]</scope>
</reference>
<gene>
    <name evidence="3" type="ORF">UX48_C0018G0007</name>
</gene>
<feature type="signal peptide" evidence="2">
    <location>
        <begin position="1"/>
        <end position="22"/>
    </location>
</feature>
<keyword evidence="1" id="KW-0175">Coiled coil</keyword>
<dbReference type="EMBL" id="LCMJ01000018">
    <property type="protein sequence ID" value="KKU35176.1"/>
    <property type="molecule type" value="Genomic_DNA"/>
</dbReference>
<organism evidence="3 4">
    <name type="scientific">Candidatus Azambacteria bacterium GW2011_GWB1_46_27</name>
    <dbReference type="NCBI Taxonomy" id="1618617"/>
    <lineage>
        <taxon>Bacteria</taxon>
        <taxon>Candidatus Azamiibacteriota</taxon>
    </lineage>
</organism>
<evidence type="ECO:0000313" key="4">
    <source>
        <dbReference type="Proteomes" id="UP000034067"/>
    </source>
</evidence>
<sequence>MKMWLKTAMVFVFLLTVNYSFAAVPNDILERVNDLKGQLEQLQKDKNSAEAKAATLAQEEQRLIATDELLSGAIANYKKDLAAHDAEAANQNAQVIAHNAQCTGTFEDENFVNACNTRAGQLNDWGGRINAHADTLDMYAAGLNERINDLSNATLDWAKRTKENNAALNDIYAQQQALTERINRLLSSPSFRDLIKRNGLSQECTTIEIMPGDASSPNLNTGMERAHRCLQRVWDGAQ</sequence>
<keyword evidence="2" id="KW-0732">Signal</keyword>
<evidence type="ECO:0000313" key="3">
    <source>
        <dbReference type="EMBL" id="KKU35176.1"/>
    </source>
</evidence>
<accession>A0A0G1PQW5</accession>
<protein>
    <submittedName>
        <fullName evidence="3">Uncharacterized protein</fullName>
    </submittedName>
</protein>
<comment type="caution">
    <text evidence="3">The sequence shown here is derived from an EMBL/GenBank/DDBJ whole genome shotgun (WGS) entry which is preliminary data.</text>
</comment>
<dbReference type="AlphaFoldDB" id="A0A0G1PQW5"/>
<dbReference type="Proteomes" id="UP000034067">
    <property type="component" value="Unassembled WGS sequence"/>
</dbReference>
<name>A0A0G1PQW5_9BACT</name>
<feature type="chain" id="PRO_5002539058" evidence="2">
    <location>
        <begin position="23"/>
        <end position="238"/>
    </location>
</feature>
<feature type="coiled-coil region" evidence="1">
    <location>
        <begin position="32"/>
        <end position="94"/>
    </location>
</feature>